<gene>
    <name evidence="3" type="ORF">A3C07_00620</name>
</gene>
<dbReference type="PANTHER" id="PTHR37938:SF1">
    <property type="entry name" value="BLL0215 PROTEIN"/>
    <property type="match status" value="1"/>
</dbReference>
<sequence>MLQLRDNEKILLVIRKHWFIIASEFVVFVVLLAVPIVFLITTPFLVTRLNLNPTIVNPFVNFSLSLYILVPLAYFFLMWMDYYLDMWVITNERLIDIEQRGLFNREVSEIPLNRIQDVTIQETGIIETLLHFGTIKIQTAGEREFEICFVPRLDEAKDTILKYVNETHYVGPQQVGTNQT</sequence>
<evidence type="ECO:0000313" key="3">
    <source>
        <dbReference type="EMBL" id="OGZ98823.1"/>
    </source>
</evidence>
<feature type="domain" description="YdbS-like PH" evidence="2">
    <location>
        <begin position="87"/>
        <end position="160"/>
    </location>
</feature>
<dbReference type="STRING" id="1802270.A3C07_00620"/>
<name>A0A1G2KHT0_9BACT</name>
<evidence type="ECO:0000313" key="4">
    <source>
        <dbReference type="Proteomes" id="UP000179023"/>
    </source>
</evidence>
<feature type="transmembrane region" description="Helical" evidence="1">
    <location>
        <begin position="66"/>
        <end position="84"/>
    </location>
</feature>
<dbReference type="EMBL" id="MHQI01000055">
    <property type="protein sequence ID" value="OGZ98823.1"/>
    <property type="molecule type" value="Genomic_DNA"/>
</dbReference>
<protein>
    <recommendedName>
        <fullName evidence="2">YdbS-like PH domain-containing protein</fullName>
    </recommendedName>
</protein>
<proteinExistence type="predicted"/>
<dbReference type="AlphaFoldDB" id="A0A1G2KHT0"/>
<keyword evidence="1" id="KW-0472">Membrane</keyword>
<accession>A0A1G2KHT0</accession>
<keyword evidence="1" id="KW-1133">Transmembrane helix</keyword>
<dbReference type="InterPro" id="IPR037063">
    <property type="entry name" value="PHb_sf"/>
</dbReference>
<dbReference type="Pfam" id="PF03703">
    <property type="entry name" value="bPH_2"/>
    <property type="match status" value="1"/>
</dbReference>
<dbReference type="PANTHER" id="PTHR37938">
    <property type="entry name" value="BLL0215 PROTEIN"/>
    <property type="match status" value="1"/>
</dbReference>
<dbReference type="Gene3D" id="2.30.29.50">
    <property type="entry name" value="Bacterial Pleckstrin homology domain"/>
    <property type="match status" value="1"/>
</dbReference>
<comment type="caution">
    <text evidence="3">The sequence shown here is derived from an EMBL/GenBank/DDBJ whole genome shotgun (WGS) entry which is preliminary data.</text>
</comment>
<dbReference type="InterPro" id="IPR005182">
    <property type="entry name" value="YdbS-like_PH"/>
</dbReference>
<keyword evidence="1" id="KW-0812">Transmembrane</keyword>
<organism evidence="3 4">
    <name type="scientific">Candidatus Sungbacteria bacterium RIFCSPHIGHO2_02_FULL_47_11</name>
    <dbReference type="NCBI Taxonomy" id="1802270"/>
    <lineage>
        <taxon>Bacteria</taxon>
        <taxon>Candidatus Sungiibacteriota</taxon>
    </lineage>
</organism>
<evidence type="ECO:0000259" key="2">
    <source>
        <dbReference type="Pfam" id="PF03703"/>
    </source>
</evidence>
<feature type="transmembrane region" description="Helical" evidence="1">
    <location>
        <begin position="21"/>
        <end position="46"/>
    </location>
</feature>
<reference evidence="3 4" key="1">
    <citation type="journal article" date="2016" name="Nat. Commun.">
        <title>Thousands of microbial genomes shed light on interconnected biogeochemical processes in an aquifer system.</title>
        <authorList>
            <person name="Anantharaman K."/>
            <person name="Brown C.T."/>
            <person name="Hug L.A."/>
            <person name="Sharon I."/>
            <person name="Castelle C.J."/>
            <person name="Probst A.J."/>
            <person name="Thomas B.C."/>
            <person name="Singh A."/>
            <person name="Wilkins M.J."/>
            <person name="Karaoz U."/>
            <person name="Brodie E.L."/>
            <person name="Williams K.H."/>
            <person name="Hubbard S.S."/>
            <person name="Banfield J.F."/>
        </authorList>
    </citation>
    <scope>NUCLEOTIDE SEQUENCE [LARGE SCALE GENOMIC DNA]</scope>
</reference>
<dbReference type="Proteomes" id="UP000179023">
    <property type="component" value="Unassembled WGS sequence"/>
</dbReference>
<evidence type="ECO:0000256" key="1">
    <source>
        <dbReference type="SAM" id="Phobius"/>
    </source>
</evidence>